<dbReference type="AlphaFoldDB" id="A0A261SJL4"/>
<evidence type="ECO:0000259" key="1">
    <source>
        <dbReference type="PROSITE" id="PS50404"/>
    </source>
</evidence>
<gene>
    <name evidence="2" type="ORF">CAL29_00455</name>
</gene>
<protein>
    <submittedName>
        <fullName evidence="2">Glutathione S-transferase</fullName>
    </submittedName>
</protein>
<keyword evidence="3" id="KW-1185">Reference proteome</keyword>
<sequence>MALILYELAAADPAVRFSPHCWKTRMALAHKQLRAECRPWRFTDREAIAFSGQGKVPVLVDDGQAVHDSWRIAQHLEARYPDRPPLFLEKAPMPLANFVNAWADRALLPAIARIILLDIHACLDPVDQAYFRTSREQAFGKPLEAVVADQAAHLRALKQALAPLRQILQARAFVDGDAPAYADYCVFGMFMWARCVSATPLLEPEDPIHAWRERLLDAHDGLARSAPTAAG</sequence>
<comment type="caution">
    <text evidence="2">The sequence shown here is derived from an EMBL/GenBank/DDBJ whole genome shotgun (WGS) entry which is preliminary data.</text>
</comment>
<evidence type="ECO:0000313" key="2">
    <source>
        <dbReference type="EMBL" id="OZI36950.1"/>
    </source>
</evidence>
<dbReference type="InterPro" id="IPR004045">
    <property type="entry name" value="Glutathione_S-Trfase_N"/>
</dbReference>
<name>A0A261SJL4_9BORD</name>
<feature type="domain" description="GST N-terminal" evidence="1">
    <location>
        <begin position="1"/>
        <end position="84"/>
    </location>
</feature>
<dbReference type="Gene3D" id="1.20.1050.10">
    <property type="match status" value="1"/>
</dbReference>
<proteinExistence type="predicted"/>
<dbReference type="Proteomes" id="UP000216020">
    <property type="component" value="Unassembled WGS sequence"/>
</dbReference>
<dbReference type="Pfam" id="PF22041">
    <property type="entry name" value="GST_C_7"/>
    <property type="match status" value="1"/>
</dbReference>
<dbReference type="SUPFAM" id="SSF52833">
    <property type="entry name" value="Thioredoxin-like"/>
    <property type="match status" value="1"/>
</dbReference>
<dbReference type="GO" id="GO:0016740">
    <property type="term" value="F:transferase activity"/>
    <property type="evidence" value="ECO:0007669"/>
    <property type="project" value="UniProtKB-KW"/>
</dbReference>
<dbReference type="Pfam" id="PF13417">
    <property type="entry name" value="GST_N_3"/>
    <property type="match status" value="1"/>
</dbReference>
<dbReference type="EMBL" id="NEVM01000001">
    <property type="protein sequence ID" value="OZI36950.1"/>
    <property type="molecule type" value="Genomic_DNA"/>
</dbReference>
<dbReference type="InterPro" id="IPR054416">
    <property type="entry name" value="GST_UstS-like_C"/>
</dbReference>
<dbReference type="InterPro" id="IPR036249">
    <property type="entry name" value="Thioredoxin-like_sf"/>
</dbReference>
<reference evidence="3" key="1">
    <citation type="submission" date="2017-05" db="EMBL/GenBank/DDBJ databases">
        <title>Complete and WGS of Bordetella genogroups.</title>
        <authorList>
            <person name="Spilker T."/>
            <person name="Lipuma J."/>
        </authorList>
    </citation>
    <scope>NUCLEOTIDE SEQUENCE [LARGE SCALE GENOMIC DNA]</scope>
    <source>
        <strain evidence="3">AU16122</strain>
    </source>
</reference>
<keyword evidence="2" id="KW-0808">Transferase</keyword>
<dbReference type="CDD" id="cd03038">
    <property type="entry name" value="GST_N_etherase_LigE"/>
    <property type="match status" value="1"/>
</dbReference>
<accession>A0A261SJL4</accession>
<dbReference type="RefSeq" id="WP_094851057.1">
    <property type="nucleotide sequence ID" value="NZ_NEVM01000001.1"/>
</dbReference>
<dbReference type="Gene3D" id="3.40.30.10">
    <property type="entry name" value="Glutaredoxin"/>
    <property type="match status" value="1"/>
</dbReference>
<dbReference type="PROSITE" id="PS50404">
    <property type="entry name" value="GST_NTER"/>
    <property type="match status" value="1"/>
</dbReference>
<dbReference type="OrthoDB" id="9782992at2"/>
<dbReference type="InterPro" id="IPR036282">
    <property type="entry name" value="Glutathione-S-Trfase_C_sf"/>
</dbReference>
<organism evidence="2 3">
    <name type="scientific">Bordetella genomosp. 10</name>
    <dbReference type="NCBI Taxonomy" id="1416804"/>
    <lineage>
        <taxon>Bacteria</taxon>
        <taxon>Pseudomonadati</taxon>
        <taxon>Pseudomonadota</taxon>
        <taxon>Betaproteobacteria</taxon>
        <taxon>Burkholderiales</taxon>
        <taxon>Alcaligenaceae</taxon>
        <taxon>Bordetella</taxon>
    </lineage>
</organism>
<evidence type="ECO:0000313" key="3">
    <source>
        <dbReference type="Proteomes" id="UP000216020"/>
    </source>
</evidence>
<dbReference type="CDD" id="cd03202">
    <property type="entry name" value="GST_C_etherase_LigE"/>
    <property type="match status" value="1"/>
</dbReference>
<dbReference type="SUPFAM" id="SSF47616">
    <property type="entry name" value="GST C-terminal domain-like"/>
    <property type="match status" value="1"/>
</dbReference>